<dbReference type="InterPro" id="IPR051906">
    <property type="entry name" value="TolC-like"/>
</dbReference>
<dbReference type="PANTHER" id="PTHR30026:SF20">
    <property type="entry name" value="OUTER MEMBRANE PROTEIN TOLC"/>
    <property type="match status" value="1"/>
</dbReference>
<dbReference type="STRING" id="224324.aq_1670"/>
<dbReference type="Gene3D" id="1.20.1600.10">
    <property type="entry name" value="Outer membrane efflux proteins (OEP)"/>
    <property type="match status" value="1"/>
</dbReference>
<evidence type="ECO:0008006" key="8">
    <source>
        <dbReference type="Google" id="ProtNLM"/>
    </source>
</evidence>
<dbReference type="InParanoid" id="O67586"/>
<keyword evidence="7" id="KW-1185">Reference proteome</keyword>
<dbReference type="GO" id="GO:1990281">
    <property type="term" value="C:efflux pump complex"/>
    <property type="evidence" value="ECO:0000318"/>
    <property type="project" value="GO_Central"/>
</dbReference>
<dbReference type="GO" id="GO:0015288">
    <property type="term" value="F:porin activity"/>
    <property type="evidence" value="ECO:0000318"/>
    <property type="project" value="GO_Central"/>
</dbReference>
<dbReference type="GO" id="GO:0015562">
    <property type="term" value="F:efflux transmembrane transporter activity"/>
    <property type="evidence" value="ECO:0000318"/>
    <property type="project" value="GO_Central"/>
</dbReference>
<keyword evidence="2" id="KW-1134">Transmembrane beta strand</keyword>
<comment type="subcellular location">
    <subcellularLocation>
        <location evidence="1">Cell outer membrane</location>
    </subcellularLocation>
</comment>
<evidence type="ECO:0000256" key="1">
    <source>
        <dbReference type="ARBA" id="ARBA00004442"/>
    </source>
</evidence>
<dbReference type="OrthoDB" id="9786815at2"/>
<evidence type="ECO:0000256" key="5">
    <source>
        <dbReference type="ARBA" id="ARBA00023237"/>
    </source>
</evidence>
<dbReference type="EMBL" id="AE000657">
    <property type="protein sequence ID" value="AAC07554.1"/>
    <property type="molecule type" value="Genomic_DNA"/>
</dbReference>
<keyword evidence="5" id="KW-0998">Cell outer membrane</keyword>
<sequence>MWFLILLVGFSFSLQISLKDALELALKNNRTLKKLERELSSAVYREKLSLWERFSPETDVRVSRDRLELVARVLLLEFGRRTKNIKAEEHRKKIAELTLLEFKNRLKIEVTDLYIKLLLYDVMAQEKREFMAVAFVRFDREREKMKLGLSDRVKVSELEKVYRKYRKELFEVQRKYNETLYRLKRYLGLKMEEDLEIKPLKFRIPFEKNFKEKVLLDKVKNNYKLKIKNQEIAYYRELEKGERTLFKPEVVLEGRFGRDFDEKDYYTKFNTYINIPILDPRPELRRKTLKEKRLALMREYRELEEEVKERVYTFPYIWDEIRENYKYAKTYFNWAENNLEKKRSEYELQLAFDLGYAMAHYTEAERKLLEVNRRALLFLMEVYHTVGEDPVKALGNKHPFLE</sequence>
<dbReference type="SMR" id="O67586"/>
<evidence type="ECO:0000256" key="2">
    <source>
        <dbReference type="ARBA" id="ARBA00022452"/>
    </source>
</evidence>
<dbReference type="KEGG" id="aae:aq_1670"/>
<dbReference type="SUPFAM" id="SSF56954">
    <property type="entry name" value="Outer membrane efflux proteins (OEP)"/>
    <property type="match status" value="1"/>
</dbReference>
<protein>
    <recommendedName>
        <fullName evidence="8">TolC family protein</fullName>
    </recommendedName>
</protein>
<dbReference type="GO" id="GO:0009279">
    <property type="term" value="C:cell outer membrane"/>
    <property type="evidence" value="ECO:0007669"/>
    <property type="project" value="UniProtKB-SubCell"/>
</dbReference>
<organism evidence="6 7">
    <name type="scientific">Aquifex aeolicus (strain VF5)</name>
    <dbReference type="NCBI Taxonomy" id="224324"/>
    <lineage>
        <taxon>Bacteria</taxon>
        <taxon>Pseudomonadati</taxon>
        <taxon>Aquificota</taxon>
        <taxon>Aquificia</taxon>
        <taxon>Aquificales</taxon>
        <taxon>Aquificaceae</taxon>
        <taxon>Aquifex</taxon>
    </lineage>
</organism>
<evidence type="ECO:0000313" key="6">
    <source>
        <dbReference type="EMBL" id="AAC07554.1"/>
    </source>
</evidence>
<keyword evidence="4" id="KW-0472">Membrane</keyword>
<proteinExistence type="predicted"/>
<gene>
    <name evidence="6" type="ordered locus">aq_1670</name>
</gene>
<dbReference type="HOGENOM" id="CLU_643934_0_0_0"/>
<keyword evidence="3" id="KW-0812">Transmembrane</keyword>
<dbReference type="eggNOG" id="COG1538">
    <property type="taxonomic scope" value="Bacteria"/>
</dbReference>
<evidence type="ECO:0000313" key="7">
    <source>
        <dbReference type="Proteomes" id="UP000000798"/>
    </source>
</evidence>
<dbReference type="Proteomes" id="UP000000798">
    <property type="component" value="Chromosome"/>
</dbReference>
<dbReference type="AlphaFoldDB" id="O67586"/>
<reference evidence="6 7" key="1">
    <citation type="journal article" date="1998" name="Nature">
        <title>The complete genome of the hyperthermophilic bacterium Aquifex aeolicus.</title>
        <authorList>
            <person name="Deckert G."/>
            <person name="Warren P.V."/>
            <person name="Gaasterland T."/>
            <person name="Young W.G."/>
            <person name="Lenox A.L."/>
            <person name="Graham D.E."/>
            <person name="Overbeek R."/>
            <person name="Snead M.A."/>
            <person name="Keller M."/>
            <person name="Aujay M."/>
            <person name="Huber R."/>
            <person name="Feldman R.A."/>
            <person name="Short J.M."/>
            <person name="Olson G.J."/>
            <person name="Swanson R.V."/>
        </authorList>
    </citation>
    <scope>NUCLEOTIDE SEQUENCE [LARGE SCALE GENOMIC DNA]</scope>
    <source>
        <strain evidence="6 7">VF5</strain>
    </source>
</reference>
<accession>O67586</accession>
<evidence type="ECO:0000256" key="3">
    <source>
        <dbReference type="ARBA" id="ARBA00022692"/>
    </source>
</evidence>
<name>O67586_AQUAE</name>
<dbReference type="PIR" id="A70445">
    <property type="entry name" value="A70445"/>
</dbReference>
<evidence type="ECO:0000256" key="4">
    <source>
        <dbReference type="ARBA" id="ARBA00023136"/>
    </source>
</evidence>
<dbReference type="PANTHER" id="PTHR30026">
    <property type="entry name" value="OUTER MEMBRANE PROTEIN TOLC"/>
    <property type="match status" value="1"/>
</dbReference>
<dbReference type="RefSeq" id="WP_010881089.1">
    <property type="nucleotide sequence ID" value="NC_000918.1"/>
</dbReference>
<dbReference type="EnsemblBacteria" id="AAC07554">
    <property type="protein sequence ID" value="AAC07554"/>
    <property type="gene ID" value="aq_1670"/>
</dbReference>